<proteinExistence type="predicted"/>
<keyword evidence="2" id="KW-0418">Kinase</keyword>
<keyword evidence="2" id="KW-0723">Serine/threonine-protein kinase</keyword>
<name>A0A927CCK3_9BACL</name>
<evidence type="ECO:0000313" key="3">
    <source>
        <dbReference type="Proteomes" id="UP000639396"/>
    </source>
</evidence>
<reference evidence="2" key="1">
    <citation type="submission" date="2020-09" db="EMBL/GenBank/DDBJ databases">
        <title>A novel bacterium of genus Paenibacillus, isolated from South China Sea.</title>
        <authorList>
            <person name="Huang H."/>
            <person name="Mo K."/>
            <person name="Hu Y."/>
        </authorList>
    </citation>
    <scope>NUCLEOTIDE SEQUENCE</scope>
    <source>
        <strain evidence="2">IB182363</strain>
    </source>
</reference>
<evidence type="ECO:0000259" key="1">
    <source>
        <dbReference type="PROSITE" id="PS50011"/>
    </source>
</evidence>
<dbReference type="SUPFAM" id="SSF56112">
    <property type="entry name" value="Protein kinase-like (PK-like)"/>
    <property type="match status" value="1"/>
</dbReference>
<dbReference type="PROSITE" id="PS50011">
    <property type="entry name" value="PROTEIN_KINASE_DOM"/>
    <property type="match status" value="1"/>
</dbReference>
<protein>
    <submittedName>
        <fullName evidence="2">Serine/threonine protein kinase</fullName>
    </submittedName>
</protein>
<dbReference type="GO" id="GO:0004674">
    <property type="term" value="F:protein serine/threonine kinase activity"/>
    <property type="evidence" value="ECO:0007669"/>
    <property type="project" value="UniProtKB-KW"/>
</dbReference>
<dbReference type="InterPro" id="IPR011009">
    <property type="entry name" value="Kinase-like_dom_sf"/>
</dbReference>
<dbReference type="RefSeq" id="WP_190929811.1">
    <property type="nucleotide sequence ID" value="NZ_JACXJA010000027.1"/>
</dbReference>
<gene>
    <name evidence="2" type="ORF">IDH45_19580</name>
</gene>
<keyword evidence="3" id="KW-1185">Reference proteome</keyword>
<comment type="caution">
    <text evidence="2">The sequence shown here is derived from an EMBL/GenBank/DDBJ whole genome shotgun (WGS) entry which is preliminary data.</text>
</comment>
<dbReference type="Proteomes" id="UP000639396">
    <property type="component" value="Unassembled WGS sequence"/>
</dbReference>
<sequence length="276" mass="31645">MKGNGIAEIKRTEVGIEECLARAGKVFKRFDKQDSGCISYGLAVDDEKWFVKHASRPDAIHWMNNAVRVHTDIRHRCLPALRNTFDTRDGFALVYDWVEGEVLGTPDYPGAEGRNHPQSPHYRFRQLPAERIVAMLTDLYELHVEVEAKGYVAVDLYDGSILYDFYRHTTFFCDLDCYSKGAFRLGTDRNFGSSRFMAPEEFVKGSLIDHRTNVYTMGAAAFVFLADGVRAREAWKAPDELFEVALRAVSADRESRHPTLAAFYREWRLALRPRFC</sequence>
<feature type="domain" description="Protein kinase" evidence="1">
    <location>
        <begin position="27"/>
        <end position="276"/>
    </location>
</feature>
<dbReference type="GO" id="GO:0005524">
    <property type="term" value="F:ATP binding"/>
    <property type="evidence" value="ECO:0007669"/>
    <property type="project" value="InterPro"/>
</dbReference>
<evidence type="ECO:0000313" key="2">
    <source>
        <dbReference type="EMBL" id="MBD2864188.1"/>
    </source>
</evidence>
<dbReference type="AlphaFoldDB" id="A0A927CCK3"/>
<accession>A0A927CCK3</accession>
<dbReference type="InterPro" id="IPR000719">
    <property type="entry name" value="Prot_kinase_dom"/>
</dbReference>
<dbReference type="EMBL" id="JACXJA010000027">
    <property type="protein sequence ID" value="MBD2864188.1"/>
    <property type="molecule type" value="Genomic_DNA"/>
</dbReference>
<keyword evidence="2" id="KW-0808">Transferase</keyword>
<organism evidence="2 3">
    <name type="scientific">Paenibacillus oceani</name>
    <dbReference type="NCBI Taxonomy" id="2772510"/>
    <lineage>
        <taxon>Bacteria</taxon>
        <taxon>Bacillati</taxon>
        <taxon>Bacillota</taxon>
        <taxon>Bacilli</taxon>
        <taxon>Bacillales</taxon>
        <taxon>Paenibacillaceae</taxon>
        <taxon>Paenibacillus</taxon>
    </lineage>
</organism>
<dbReference type="Gene3D" id="1.10.510.10">
    <property type="entry name" value="Transferase(Phosphotransferase) domain 1"/>
    <property type="match status" value="1"/>
</dbReference>